<keyword evidence="5" id="KW-0472">Membrane</keyword>
<dbReference type="AlphaFoldDB" id="A0A6N7VJ54"/>
<dbReference type="CDD" id="cd05466">
    <property type="entry name" value="PBP2_LTTR_substrate"/>
    <property type="match status" value="1"/>
</dbReference>
<name>A0A6N7VJ54_ACIFE</name>
<keyword evidence="5" id="KW-1133">Transmembrane helix</keyword>
<dbReference type="Pfam" id="PF03466">
    <property type="entry name" value="LysR_substrate"/>
    <property type="match status" value="1"/>
</dbReference>
<dbReference type="EMBL" id="VULN01000004">
    <property type="protein sequence ID" value="MSS81699.1"/>
    <property type="molecule type" value="Genomic_DNA"/>
</dbReference>
<dbReference type="Pfam" id="PF00126">
    <property type="entry name" value="HTH_1"/>
    <property type="match status" value="1"/>
</dbReference>
<dbReference type="InterPro" id="IPR000847">
    <property type="entry name" value="LysR_HTH_N"/>
</dbReference>
<dbReference type="GO" id="GO:0032993">
    <property type="term" value="C:protein-DNA complex"/>
    <property type="evidence" value="ECO:0007669"/>
    <property type="project" value="TreeGrafter"/>
</dbReference>
<evidence type="ECO:0000259" key="6">
    <source>
        <dbReference type="PROSITE" id="PS50931"/>
    </source>
</evidence>
<evidence type="ECO:0000256" key="1">
    <source>
        <dbReference type="ARBA" id="ARBA00009437"/>
    </source>
</evidence>
<dbReference type="SUPFAM" id="SSF46785">
    <property type="entry name" value="Winged helix' DNA-binding domain"/>
    <property type="match status" value="1"/>
</dbReference>
<dbReference type="OrthoDB" id="63123at2"/>
<accession>A0A6N7VJ54</accession>
<dbReference type="InterPro" id="IPR005119">
    <property type="entry name" value="LysR_subst-bd"/>
</dbReference>
<protein>
    <submittedName>
        <fullName evidence="7">LysR family transcriptional regulator</fullName>
    </submittedName>
</protein>
<dbReference type="SUPFAM" id="SSF53850">
    <property type="entry name" value="Periplasmic binding protein-like II"/>
    <property type="match status" value="1"/>
</dbReference>
<dbReference type="Gene3D" id="3.40.190.10">
    <property type="entry name" value="Periplasmic binding protein-like II"/>
    <property type="match status" value="2"/>
</dbReference>
<organism evidence="7 8">
    <name type="scientific">Acidaminococcus fermentans</name>
    <dbReference type="NCBI Taxonomy" id="905"/>
    <lineage>
        <taxon>Bacteria</taxon>
        <taxon>Bacillati</taxon>
        <taxon>Bacillota</taxon>
        <taxon>Negativicutes</taxon>
        <taxon>Acidaminococcales</taxon>
        <taxon>Acidaminococcaceae</taxon>
        <taxon>Acidaminococcus</taxon>
    </lineage>
</organism>
<keyword evidence="2" id="KW-0805">Transcription regulation</keyword>
<dbReference type="PANTHER" id="PTHR30346:SF0">
    <property type="entry name" value="HCA OPERON TRANSCRIPTIONAL ACTIVATOR HCAR"/>
    <property type="match status" value="1"/>
</dbReference>
<reference evidence="7 8" key="1">
    <citation type="submission" date="2019-08" db="EMBL/GenBank/DDBJ databases">
        <title>In-depth cultivation of the pig gut microbiome towards novel bacterial diversity and tailored functional studies.</title>
        <authorList>
            <person name="Wylensek D."/>
            <person name="Hitch T.C.A."/>
            <person name="Clavel T."/>
        </authorList>
    </citation>
    <scope>NUCLEOTIDE SEQUENCE [LARGE SCALE GENOMIC DNA]</scope>
    <source>
        <strain evidence="7 8">WCA-389-WT-5B</strain>
    </source>
</reference>
<dbReference type="InterPro" id="IPR036390">
    <property type="entry name" value="WH_DNA-bd_sf"/>
</dbReference>
<feature type="domain" description="HTH lysR-type" evidence="6">
    <location>
        <begin position="71"/>
        <end position="128"/>
    </location>
</feature>
<gene>
    <name evidence="7" type="ORF">FX155_03620</name>
</gene>
<keyword evidence="4" id="KW-0804">Transcription</keyword>
<keyword evidence="3" id="KW-0238">DNA-binding</keyword>
<dbReference type="InterPro" id="IPR036388">
    <property type="entry name" value="WH-like_DNA-bd_sf"/>
</dbReference>
<dbReference type="Gene3D" id="1.10.10.10">
    <property type="entry name" value="Winged helix-like DNA-binding domain superfamily/Winged helix DNA-binding domain"/>
    <property type="match status" value="1"/>
</dbReference>
<evidence type="ECO:0000256" key="3">
    <source>
        <dbReference type="ARBA" id="ARBA00023125"/>
    </source>
</evidence>
<dbReference type="PROSITE" id="PS50931">
    <property type="entry name" value="HTH_LYSR"/>
    <property type="match status" value="1"/>
</dbReference>
<dbReference type="Proteomes" id="UP000441455">
    <property type="component" value="Unassembled WGS sequence"/>
</dbReference>
<evidence type="ECO:0000313" key="7">
    <source>
        <dbReference type="EMBL" id="MSS81699.1"/>
    </source>
</evidence>
<evidence type="ECO:0000256" key="2">
    <source>
        <dbReference type="ARBA" id="ARBA00023015"/>
    </source>
</evidence>
<feature type="transmembrane region" description="Helical" evidence="5">
    <location>
        <begin position="20"/>
        <end position="41"/>
    </location>
</feature>
<evidence type="ECO:0000256" key="4">
    <source>
        <dbReference type="ARBA" id="ARBA00023163"/>
    </source>
</evidence>
<dbReference type="PANTHER" id="PTHR30346">
    <property type="entry name" value="TRANSCRIPTIONAL DUAL REGULATOR HCAR-RELATED"/>
    <property type="match status" value="1"/>
</dbReference>
<keyword evidence="5" id="KW-0812">Transmembrane</keyword>
<comment type="similarity">
    <text evidence="1">Belongs to the LysR transcriptional regulatory family.</text>
</comment>
<dbReference type="GO" id="GO:0003700">
    <property type="term" value="F:DNA-binding transcription factor activity"/>
    <property type="evidence" value="ECO:0007669"/>
    <property type="project" value="InterPro"/>
</dbReference>
<dbReference type="GO" id="GO:0003677">
    <property type="term" value="F:DNA binding"/>
    <property type="evidence" value="ECO:0007669"/>
    <property type="project" value="UniProtKB-KW"/>
</dbReference>
<sequence length="358" mass="40763">MNLEKRKALLRVRMISAIRILAAVGFILRPPCNFFLSGFIIKRKRRCRKRTFCNILLLKTQCKKQNRRDFMDTEKYQALVQAAEQGSITAAARSLGYSPSGLTRMLDSLEREVGFPLLARTSQGVRLTREGEGLLPSIRGLLYWSRQIREQCNGILGLDQGELFVGSYYSIASCWLPGILREFQKDYPGIRVHVQEAGNQTLLEGLREHQLSCCLFSRHPGYQGDWVPLYEDRLVAWVPEDHPLAQKKALLPEDLEGQPFIEPLPQQETDTDLFLDKYQVHPDFRFTTSNMYTCWTMVEAGLGLSMDNAFSSRRWNGKVKVLPFATPDRLELGMALPSLAQASPALKKFLEYVKKGVG</sequence>
<comment type="caution">
    <text evidence="7">The sequence shown here is derived from an EMBL/GenBank/DDBJ whole genome shotgun (WGS) entry which is preliminary data.</text>
</comment>
<evidence type="ECO:0000256" key="5">
    <source>
        <dbReference type="SAM" id="Phobius"/>
    </source>
</evidence>
<proteinExistence type="inferred from homology"/>
<evidence type="ECO:0000313" key="8">
    <source>
        <dbReference type="Proteomes" id="UP000441455"/>
    </source>
</evidence>